<organism evidence="2 3">
    <name type="scientific">Lentzea pudingi</name>
    <dbReference type="NCBI Taxonomy" id="1789439"/>
    <lineage>
        <taxon>Bacteria</taxon>
        <taxon>Bacillati</taxon>
        <taxon>Actinomycetota</taxon>
        <taxon>Actinomycetes</taxon>
        <taxon>Pseudonocardiales</taxon>
        <taxon>Pseudonocardiaceae</taxon>
        <taxon>Lentzea</taxon>
    </lineage>
</organism>
<gene>
    <name evidence="2" type="ORF">GCM10011609_85500</name>
</gene>
<evidence type="ECO:0000256" key="1">
    <source>
        <dbReference type="SAM" id="MobiDB-lite"/>
    </source>
</evidence>
<comment type="caution">
    <text evidence="2">The sequence shown here is derived from an EMBL/GenBank/DDBJ whole genome shotgun (WGS) entry which is preliminary data.</text>
</comment>
<keyword evidence="3" id="KW-1185">Reference proteome</keyword>
<dbReference type="Pfam" id="PF17236">
    <property type="entry name" value="SU10_MCP"/>
    <property type="match status" value="1"/>
</dbReference>
<feature type="region of interest" description="Disordered" evidence="1">
    <location>
        <begin position="136"/>
        <end position="168"/>
    </location>
</feature>
<name>A0ABQ2IVV3_9PSEU</name>
<dbReference type="EMBL" id="BMNC01000029">
    <property type="protein sequence ID" value="GGN28917.1"/>
    <property type="molecule type" value="Genomic_DNA"/>
</dbReference>
<dbReference type="Proteomes" id="UP000597656">
    <property type="component" value="Unassembled WGS sequence"/>
</dbReference>
<accession>A0ABQ2IVV3</accession>
<evidence type="ECO:0000313" key="3">
    <source>
        <dbReference type="Proteomes" id="UP000597656"/>
    </source>
</evidence>
<sequence length="168" mass="18117">MLEIHQQTVGVTYTRQASQQMFAGTGSANPNAVSVGGTNVVAVEMDWRTRQPLPQIARDVELGFIVGRFQEPTDNSTVRRTRGILDATSTNVVTHATATPLAEAMVLDLCRKMWENDGIQVSGTATLMCGAWQKRMLTPSSSRRRTTRSPRATSAASLSPPSTPISAA</sequence>
<protein>
    <submittedName>
        <fullName evidence="2">Uncharacterized protein</fullName>
    </submittedName>
</protein>
<evidence type="ECO:0000313" key="2">
    <source>
        <dbReference type="EMBL" id="GGN28917.1"/>
    </source>
</evidence>
<reference evidence="3" key="1">
    <citation type="journal article" date="2019" name="Int. J. Syst. Evol. Microbiol.">
        <title>The Global Catalogue of Microorganisms (GCM) 10K type strain sequencing project: providing services to taxonomists for standard genome sequencing and annotation.</title>
        <authorList>
            <consortium name="The Broad Institute Genomics Platform"/>
            <consortium name="The Broad Institute Genome Sequencing Center for Infectious Disease"/>
            <person name="Wu L."/>
            <person name="Ma J."/>
        </authorList>
    </citation>
    <scope>NUCLEOTIDE SEQUENCE [LARGE SCALE GENOMIC DNA]</scope>
    <source>
        <strain evidence="3">CGMCC 4.7319</strain>
    </source>
</reference>
<proteinExistence type="predicted"/>
<dbReference type="InterPro" id="IPR035198">
    <property type="entry name" value="SU10_MCP"/>
</dbReference>
<feature type="compositionally biased region" description="Low complexity" evidence="1">
    <location>
        <begin position="149"/>
        <end position="168"/>
    </location>
</feature>